<sequence>MYVYMKAAYLSMLPIEESRPFGDNEQKIAGKSPPTEKFAIRKARRYKARCPIRLPVPVLKKSLSLNGNGNLDDFYVKTSALSSTDKEHLVDDRCVIYLLKGLCLKNQGLLQAAEDEKKIKFDHYLVPNSLRSSWAFAMLAAMSRFSVSCRSISRRFFSFTSNGGCHWFSSSMIRSSCSWFGHRDAGSIPEADP</sequence>
<accession>A0A7J5YEE0</accession>
<dbReference type="Proteomes" id="UP000518266">
    <property type="component" value="Unassembled WGS sequence"/>
</dbReference>
<protein>
    <submittedName>
        <fullName evidence="2">Uncharacterized protein</fullName>
    </submittedName>
</protein>
<dbReference type="OrthoDB" id="43460at2759"/>
<proteinExistence type="predicted"/>
<dbReference type="Pfam" id="PF10300">
    <property type="entry name" value="Iml2-TPR_39"/>
    <property type="match status" value="1"/>
</dbReference>
<comment type="caution">
    <text evidence="2">The sequence shown here is derived from an EMBL/GenBank/DDBJ whole genome shotgun (WGS) entry which is preliminary data.</text>
</comment>
<keyword evidence="3" id="KW-1185">Reference proteome</keyword>
<gene>
    <name evidence="2" type="ORF">F7725_003995</name>
</gene>
<name>A0A7J5YEE0_DISMA</name>
<dbReference type="PANTHER" id="PTHR31859:SF7">
    <property type="entry name" value="TETRATRICOPEPTIDE REPEAT PROTEIN 39A"/>
    <property type="match status" value="1"/>
</dbReference>
<organism evidence="2 3">
    <name type="scientific">Dissostichus mawsoni</name>
    <name type="common">Antarctic cod</name>
    <dbReference type="NCBI Taxonomy" id="36200"/>
    <lineage>
        <taxon>Eukaryota</taxon>
        <taxon>Metazoa</taxon>
        <taxon>Chordata</taxon>
        <taxon>Craniata</taxon>
        <taxon>Vertebrata</taxon>
        <taxon>Euteleostomi</taxon>
        <taxon>Actinopterygii</taxon>
        <taxon>Neopterygii</taxon>
        <taxon>Teleostei</taxon>
        <taxon>Neoteleostei</taxon>
        <taxon>Acanthomorphata</taxon>
        <taxon>Eupercaria</taxon>
        <taxon>Perciformes</taxon>
        <taxon>Notothenioidei</taxon>
        <taxon>Nototheniidae</taxon>
        <taxon>Dissostichus</taxon>
    </lineage>
</organism>
<dbReference type="PANTHER" id="PTHR31859">
    <property type="entry name" value="TETRATRICOPEPTIDE REPEAT PROTEIN 39 FAMILY MEMBER"/>
    <property type="match status" value="1"/>
</dbReference>
<evidence type="ECO:0000256" key="1">
    <source>
        <dbReference type="ARBA" id="ARBA00022803"/>
    </source>
</evidence>
<dbReference type="AlphaFoldDB" id="A0A7J5YEE0"/>
<dbReference type="InterPro" id="IPR019412">
    <property type="entry name" value="IML2/TPR_39"/>
</dbReference>
<evidence type="ECO:0000313" key="3">
    <source>
        <dbReference type="Proteomes" id="UP000518266"/>
    </source>
</evidence>
<dbReference type="EMBL" id="JAAKFY010000014">
    <property type="protein sequence ID" value="KAF3846917.1"/>
    <property type="molecule type" value="Genomic_DNA"/>
</dbReference>
<reference evidence="2 3" key="1">
    <citation type="submission" date="2020-03" db="EMBL/GenBank/DDBJ databases">
        <title>Dissostichus mawsoni Genome sequencing and assembly.</title>
        <authorList>
            <person name="Park H."/>
        </authorList>
    </citation>
    <scope>NUCLEOTIDE SEQUENCE [LARGE SCALE GENOMIC DNA]</scope>
    <source>
        <strain evidence="2">DM0001</strain>
        <tissue evidence="2">Muscle</tissue>
    </source>
</reference>
<keyword evidence="1" id="KW-0802">TPR repeat</keyword>
<evidence type="ECO:0000313" key="2">
    <source>
        <dbReference type="EMBL" id="KAF3846917.1"/>
    </source>
</evidence>